<reference evidence="14 15" key="1">
    <citation type="submission" date="2022-12" db="EMBL/GenBank/DDBJ databases">
        <title>Chromosome-level genome of Tegillarca granosa.</title>
        <authorList>
            <person name="Kim J."/>
        </authorList>
    </citation>
    <scope>NUCLEOTIDE SEQUENCE [LARGE SCALE GENOMIC DNA]</scope>
    <source>
        <strain evidence="14">Teg-2019</strain>
        <tissue evidence="14">Adductor muscle</tissue>
    </source>
</reference>
<evidence type="ECO:0000256" key="8">
    <source>
        <dbReference type="ARBA" id="ARBA00022927"/>
    </source>
</evidence>
<name>A0ABQ9FT95_TEGGR</name>
<sequence length="196" mass="22166">MFFVGKGGVGKTSTVAKLSGNSLPSMHSETPGIQTTTIYWPGKIKQLNRSVIFQLQLWDAGETALKKFDHILSACTSKTDAIIFLFSFVDKSSFEEVSQQITRYSGPKDNTCKLSGVFHCLDSLLRFDQYAHSEITQRDIRDFEQNWKIPILKIRNIPESEARSDFNDVAQVLNILCEHLWHRDILLAGKTGHSTE</sequence>
<evidence type="ECO:0000256" key="13">
    <source>
        <dbReference type="ARBA" id="ARBA00030243"/>
    </source>
</evidence>
<evidence type="ECO:0000256" key="9">
    <source>
        <dbReference type="ARBA" id="ARBA00023069"/>
    </source>
</evidence>
<keyword evidence="10" id="KW-0342">GTP-binding</keyword>
<evidence type="ECO:0000313" key="15">
    <source>
        <dbReference type="Proteomes" id="UP001217089"/>
    </source>
</evidence>
<keyword evidence="8" id="KW-0653">Protein transport</keyword>
<dbReference type="InterPro" id="IPR039677">
    <property type="entry name" value="RSG1"/>
</dbReference>
<keyword evidence="12" id="KW-0966">Cell projection</keyword>
<dbReference type="PANTHER" id="PTHR14983:SF1">
    <property type="entry name" value="CILIOGENESIS AND PLANAR POLARITY EFFECTOR 2"/>
    <property type="match status" value="1"/>
</dbReference>
<keyword evidence="5" id="KW-0268">Exocytosis</keyword>
<evidence type="ECO:0000256" key="4">
    <source>
        <dbReference type="ARBA" id="ARBA00022448"/>
    </source>
</evidence>
<evidence type="ECO:0000256" key="11">
    <source>
        <dbReference type="ARBA" id="ARBA00023212"/>
    </source>
</evidence>
<dbReference type="InterPro" id="IPR027417">
    <property type="entry name" value="P-loop_NTPase"/>
</dbReference>
<gene>
    <name evidence="14" type="ORF">KUTeg_002061</name>
</gene>
<keyword evidence="7" id="KW-0970">Cilium biogenesis/degradation</keyword>
<dbReference type="Gene3D" id="3.40.50.300">
    <property type="entry name" value="P-loop containing nucleotide triphosphate hydrolases"/>
    <property type="match status" value="1"/>
</dbReference>
<evidence type="ECO:0000256" key="7">
    <source>
        <dbReference type="ARBA" id="ARBA00022794"/>
    </source>
</evidence>
<evidence type="ECO:0000256" key="2">
    <source>
        <dbReference type="ARBA" id="ARBA00006270"/>
    </source>
</evidence>
<evidence type="ECO:0000256" key="10">
    <source>
        <dbReference type="ARBA" id="ARBA00023134"/>
    </source>
</evidence>
<dbReference type="PANTHER" id="PTHR14983">
    <property type="entry name" value="CILIOGENESIS AND PLANAR POLARITY EFFECTOR 2"/>
    <property type="match status" value="1"/>
</dbReference>
<keyword evidence="9" id="KW-0969">Cilium</keyword>
<protein>
    <recommendedName>
        <fullName evidence="3">Ciliogenesis and planar polarity effector 2</fullName>
    </recommendedName>
    <alternativeName>
        <fullName evidence="13">REM2- and Rab-like small GTPase 1</fullName>
    </alternativeName>
</protein>
<comment type="caution">
    <text evidence="14">The sequence shown here is derived from an EMBL/GenBank/DDBJ whole genome shotgun (WGS) entry which is preliminary data.</text>
</comment>
<evidence type="ECO:0000256" key="12">
    <source>
        <dbReference type="ARBA" id="ARBA00023273"/>
    </source>
</evidence>
<keyword evidence="11" id="KW-0206">Cytoskeleton</keyword>
<keyword evidence="6" id="KW-0963">Cytoplasm</keyword>
<evidence type="ECO:0000256" key="1">
    <source>
        <dbReference type="ARBA" id="ARBA00004120"/>
    </source>
</evidence>
<dbReference type="InterPro" id="IPR001806">
    <property type="entry name" value="Small_GTPase"/>
</dbReference>
<dbReference type="Proteomes" id="UP001217089">
    <property type="component" value="Unassembled WGS sequence"/>
</dbReference>
<dbReference type="EMBL" id="JARBDR010000141">
    <property type="protein sequence ID" value="KAJ8320474.1"/>
    <property type="molecule type" value="Genomic_DNA"/>
</dbReference>
<evidence type="ECO:0000256" key="6">
    <source>
        <dbReference type="ARBA" id="ARBA00022490"/>
    </source>
</evidence>
<dbReference type="Pfam" id="PF00071">
    <property type="entry name" value="Ras"/>
    <property type="match status" value="1"/>
</dbReference>
<comment type="subcellular location">
    <subcellularLocation>
        <location evidence="1">Cytoplasm</location>
        <location evidence="1">Cytoskeleton</location>
        <location evidence="1">Cilium basal body</location>
    </subcellularLocation>
</comment>
<comment type="similarity">
    <text evidence="2">Belongs to the small GTPase superfamily. Rab family.</text>
</comment>
<keyword evidence="15" id="KW-1185">Reference proteome</keyword>
<keyword evidence="4" id="KW-0813">Transport</keyword>
<evidence type="ECO:0000256" key="5">
    <source>
        <dbReference type="ARBA" id="ARBA00022483"/>
    </source>
</evidence>
<keyword evidence="10" id="KW-0547">Nucleotide-binding</keyword>
<evidence type="ECO:0000313" key="14">
    <source>
        <dbReference type="EMBL" id="KAJ8320474.1"/>
    </source>
</evidence>
<accession>A0ABQ9FT95</accession>
<organism evidence="14 15">
    <name type="scientific">Tegillarca granosa</name>
    <name type="common">Malaysian cockle</name>
    <name type="synonym">Anadara granosa</name>
    <dbReference type="NCBI Taxonomy" id="220873"/>
    <lineage>
        <taxon>Eukaryota</taxon>
        <taxon>Metazoa</taxon>
        <taxon>Spiralia</taxon>
        <taxon>Lophotrochozoa</taxon>
        <taxon>Mollusca</taxon>
        <taxon>Bivalvia</taxon>
        <taxon>Autobranchia</taxon>
        <taxon>Pteriomorphia</taxon>
        <taxon>Arcoida</taxon>
        <taxon>Arcoidea</taxon>
        <taxon>Arcidae</taxon>
        <taxon>Tegillarca</taxon>
    </lineage>
</organism>
<evidence type="ECO:0000256" key="3">
    <source>
        <dbReference type="ARBA" id="ARBA00021423"/>
    </source>
</evidence>
<dbReference type="SUPFAM" id="SSF52540">
    <property type="entry name" value="P-loop containing nucleoside triphosphate hydrolases"/>
    <property type="match status" value="1"/>
</dbReference>
<proteinExistence type="inferred from homology"/>